<dbReference type="PaxDb" id="30732-ENSOMEP00000023505"/>
<evidence type="ECO:0000256" key="10">
    <source>
        <dbReference type="SAM" id="MobiDB-lite"/>
    </source>
</evidence>
<dbReference type="Proteomes" id="UP000261560">
    <property type="component" value="Unplaced"/>
</dbReference>
<evidence type="ECO:0000256" key="4">
    <source>
        <dbReference type="ARBA" id="ARBA00022473"/>
    </source>
</evidence>
<dbReference type="Pfam" id="PF00046">
    <property type="entry name" value="Homeodomain"/>
    <property type="match status" value="1"/>
</dbReference>
<evidence type="ECO:0000256" key="6">
    <source>
        <dbReference type="ARBA" id="ARBA00023155"/>
    </source>
</evidence>
<comment type="subcellular location">
    <subcellularLocation>
        <location evidence="2 8 9">Nucleus</location>
    </subcellularLocation>
</comment>
<reference evidence="12" key="1">
    <citation type="submission" date="2025-08" db="UniProtKB">
        <authorList>
            <consortium name="Ensembl"/>
        </authorList>
    </citation>
    <scope>IDENTIFICATION</scope>
</reference>
<evidence type="ECO:0000256" key="7">
    <source>
        <dbReference type="ARBA" id="ARBA00023242"/>
    </source>
</evidence>
<evidence type="ECO:0000313" key="12">
    <source>
        <dbReference type="Ensembl" id="ENSOMEP00000023505.1"/>
    </source>
</evidence>
<dbReference type="PROSITE" id="PS00027">
    <property type="entry name" value="HOMEOBOX_1"/>
    <property type="match status" value="1"/>
</dbReference>
<evidence type="ECO:0000256" key="2">
    <source>
        <dbReference type="ARBA" id="ARBA00004123"/>
    </source>
</evidence>
<proteinExistence type="inferred from homology"/>
<dbReference type="GO" id="GO:0048704">
    <property type="term" value="P:embryonic skeletal system morphogenesis"/>
    <property type="evidence" value="ECO:0007669"/>
    <property type="project" value="TreeGrafter"/>
</dbReference>
<accession>A0A3B3D1T6</accession>
<evidence type="ECO:0000256" key="5">
    <source>
        <dbReference type="ARBA" id="ARBA00023125"/>
    </source>
</evidence>
<dbReference type="PROSITE" id="PS50071">
    <property type="entry name" value="HOMEOBOX_2"/>
    <property type="match status" value="1"/>
</dbReference>
<evidence type="ECO:0000256" key="3">
    <source>
        <dbReference type="ARBA" id="ARBA00009107"/>
    </source>
</evidence>
<dbReference type="Ensembl" id="ENSOMET00000012064.1">
    <property type="protein sequence ID" value="ENSOMEP00000023505.1"/>
    <property type="gene ID" value="ENSOMEG00000003640.1"/>
</dbReference>
<evidence type="ECO:0000256" key="1">
    <source>
        <dbReference type="ARBA" id="ARBA00003263"/>
    </source>
</evidence>
<dbReference type="InterPro" id="IPR001356">
    <property type="entry name" value="HD"/>
</dbReference>
<dbReference type="GO" id="GO:0000981">
    <property type="term" value="F:DNA-binding transcription factor activity, RNA polymerase II-specific"/>
    <property type="evidence" value="ECO:0007669"/>
    <property type="project" value="InterPro"/>
</dbReference>
<keyword evidence="5 8" id="KW-0238">DNA-binding</keyword>
<dbReference type="PANTHER" id="PTHR45664:SF11">
    <property type="entry name" value="HOMEOBOX PROTEIN HOX-B3"/>
    <property type="match status" value="1"/>
</dbReference>
<dbReference type="AlphaFoldDB" id="A0A3B3D1T6"/>
<protein>
    <recommendedName>
        <fullName evidence="11">Homeobox domain-containing protein</fullName>
    </recommendedName>
</protein>
<keyword evidence="4" id="KW-0217">Developmental protein</keyword>
<comment type="similarity">
    <text evidence="3">Belongs to the Antp homeobox family.</text>
</comment>
<dbReference type="GO" id="GO:0000978">
    <property type="term" value="F:RNA polymerase II cis-regulatory region sequence-specific DNA binding"/>
    <property type="evidence" value="ECO:0007669"/>
    <property type="project" value="TreeGrafter"/>
</dbReference>
<organism evidence="12 13">
    <name type="scientific">Oryzias melastigma</name>
    <name type="common">Marine medaka</name>
    <dbReference type="NCBI Taxonomy" id="30732"/>
    <lineage>
        <taxon>Eukaryota</taxon>
        <taxon>Metazoa</taxon>
        <taxon>Chordata</taxon>
        <taxon>Craniata</taxon>
        <taxon>Vertebrata</taxon>
        <taxon>Euteleostomi</taxon>
        <taxon>Actinopterygii</taxon>
        <taxon>Neopterygii</taxon>
        <taxon>Teleostei</taxon>
        <taxon>Neoteleostei</taxon>
        <taxon>Acanthomorphata</taxon>
        <taxon>Ovalentaria</taxon>
        <taxon>Atherinomorphae</taxon>
        <taxon>Beloniformes</taxon>
        <taxon>Adrianichthyidae</taxon>
        <taxon>Oryziinae</taxon>
        <taxon>Oryzias</taxon>
    </lineage>
</organism>
<dbReference type="InterPro" id="IPR009057">
    <property type="entry name" value="Homeodomain-like_sf"/>
</dbReference>
<dbReference type="PANTHER" id="PTHR45664">
    <property type="entry name" value="PROTEIN ZERKNUELLT 1-RELATED"/>
    <property type="match status" value="1"/>
</dbReference>
<evidence type="ECO:0000259" key="11">
    <source>
        <dbReference type="PROSITE" id="PS50071"/>
    </source>
</evidence>
<evidence type="ECO:0000256" key="9">
    <source>
        <dbReference type="RuleBase" id="RU000682"/>
    </source>
</evidence>
<dbReference type="CDD" id="cd00086">
    <property type="entry name" value="homeodomain"/>
    <property type="match status" value="1"/>
</dbReference>
<dbReference type="InterPro" id="IPR017970">
    <property type="entry name" value="Homeobox_CS"/>
</dbReference>
<dbReference type="STRING" id="30732.ENSOMEP00000023505"/>
<dbReference type="GO" id="GO:0009952">
    <property type="term" value="P:anterior/posterior pattern specification"/>
    <property type="evidence" value="ECO:0007669"/>
    <property type="project" value="TreeGrafter"/>
</dbReference>
<feature type="compositionally biased region" description="Low complexity" evidence="10">
    <location>
        <begin position="52"/>
        <end position="63"/>
    </location>
</feature>
<dbReference type="SUPFAM" id="SSF46689">
    <property type="entry name" value="Homeodomain-like"/>
    <property type="match status" value="1"/>
</dbReference>
<feature type="region of interest" description="Disordered" evidence="10">
    <location>
        <begin position="41"/>
        <end position="63"/>
    </location>
</feature>
<keyword evidence="7 8" id="KW-0539">Nucleus</keyword>
<feature type="domain" description="Homeobox" evidence="11">
    <location>
        <begin position="1"/>
        <end position="44"/>
    </location>
</feature>
<feature type="DNA-binding region" description="Homeobox" evidence="8">
    <location>
        <begin position="3"/>
        <end position="45"/>
    </location>
</feature>
<dbReference type="Gene3D" id="1.10.10.60">
    <property type="entry name" value="Homeodomain-like"/>
    <property type="match status" value="1"/>
</dbReference>
<comment type="function">
    <text evidence="1">Sequence-specific transcription factor which is part of a developmental regulatory system that provides cells with specific positional identities on the anterior-posterior axis.</text>
</comment>
<evidence type="ECO:0000256" key="8">
    <source>
        <dbReference type="PROSITE-ProRule" id="PRU00108"/>
    </source>
</evidence>
<sequence length="80" mass="8878">KKKATLQQPLHPLFPGIIMASLLNLNERQIKIWFQNRRMKQKKDQRARGLTASPCSPASSPSAGHTLFCPTSAGLLMSFS</sequence>
<dbReference type="SMART" id="SM00389">
    <property type="entry name" value="HOX"/>
    <property type="match status" value="1"/>
</dbReference>
<evidence type="ECO:0000313" key="13">
    <source>
        <dbReference type="Proteomes" id="UP000261560"/>
    </source>
</evidence>
<name>A0A3B3D1T6_ORYME</name>
<keyword evidence="6 8" id="KW-0371">Homeobox</keyword>
<reference evidence="12" key="2">
    <citation type="submission" date="2025-09" db="UniProtKB">
        <authorList>
            <consortium name="Ensembl"/>
        </authorList>
    </citation>
    <scope>IDENTIFICATION</scope>
</reference>
<keyword evidence="13" id="KW-1185">Reference proteome</keyword>
<dbReference type="GO" id="GO:0005634">
    <property type="term" value="C:nucleus"/>
    <property type="evidence" value="ECO:0007669"/>
    <property type="project" value="UniProtKB-SubCell"/>
</dbReference>